<name>Q7MJ15_VIBVY</name>
<accession>Q7MJ15</accession>
<dbReference type="KEGG" id="vvy:VV2348"/>
<dbReference type="HOGENOM" id="CLU_3278653_0_0_6"/>
<evidence type="ECO:0000313" key="1">
    <source>
        <dbReference type="EMBL" id="BAC95112.1"/>
    </source>
</evidence>
<proteinExistence type="predicted"/>
<dbReference type="AlphaFoldDB" id="Q7MJ15"/>
<sequence>MISNRKVDQRQPFLRIQDKKIPIYTTKNFNTKLAVSILSII</sequence>
<protein>
    <submittedName>
        <fullName evidence="1">Uncharacterized protein</fullName>
    </submittedName>
</protein>
<organism evidence="1 2">
    <name type="scientific">Vibrio vulnificus (strain YJ016)</name>
    <dbReference type="NCBI Taxonomy" id="196600"/>
    <lineage>
        <taxon>Bacteria</taxon>
        <taxon>Pseudomonadati</taxon>
        <taxon>Pseudomonadota</taxon>
        <taxon>Gammaproteobacteria</taxon>
        <taxon>Vibrionales</taxon>
        <taxon>Vibrionaceae</taxon>
        <taxon>Vibrio</taxon>
    </lineage>
</organism>
<reference evidence="1 2" key="1">
    <citation type="journal article" date="2003" name="Genome Res.">
        <title>Comparative genome analysis of Vibrio vulnificus, a marine pathogen.</title>
        <authorList>
            <person name="Chen C.Y."/>
            <person name="Wu K.M."/>
            <person name="Chang Y.C."/>
            <person name="Chang C.H."/>
            <person name="Tsai H.C."/>
            <person name="Liao T.L."/>
            <person name="Liu Y.M."/>
            <person name="Chen H.J."/>
            <person name="Shen A.B."/>
            <person name="Li J.C."/>
            <person name="Su T.L."/>
            <person name="Shao C.P."/>
            <person name="Lee C.T."/>
            <person name="Hor L.I."/>
            <person name="Tsai S.F."/>
        </authorList>
    </citation>
    <scope>NUCLEOTIDE SEQUENCE [LARGE SCALE GENOMIC DNA]</scope>
    <source>
        <strain evidence="1 2">YJ016</strain>
    </source>
</reference>
<evidence type="ECO:0000313" key="2">
    <source>
        <dbReference type="Proteomes" id="UP000002675"/>
    </source>
</evidence>
<dbReference type="EMBL" id="BA000037">
    <property type="protein sequence ID" value="BAC95112.1"/>
    <property type="molecule type" value="Genomic_DNA"/>
</dbReference>
<gene>
    <name evidence="1" type="ordered locus">VV2348</name>
</gene>
<dbReference type="Proteomes" id="UP000002675">
    <property type="component" value="Chromosome I"/>
</dbReference>